<dbReference type="eggNOG" id="ENOG502T3BD">
    <property type="taxonomic scope" value="Eukaryota"/>
</dbReference>
<evidence type="ECO:0000256" key="3">
    <source>
        <dbReference type="SAM" id="Phobius"/>
    </source>
</evidence>
<dbReference type="RefSeq" id="XP_009218383.1">
    <property type="nucleotide sequence ID" value="XM_009220119.1"/>
</dbReference>
<evidence type="ECO:0000313" key="6">
    <source>
        <dbReference type="Proteomes" id="UP000006039"/>
    </source>
</evidence>
<feature type="compositionally biased region" description="Low complexity" evidence="2">
    <location>
        <begin position="155"/>
        <end position="169"/>
    </location>
</feature>
<reference evidence="4" key="3">
    <citation type="submission" date="2010-09" db="EMBL/GenBank/DDBJ databases">
        <title>Annotation of Gaeumannomyces graminis var. tritici R3-111a-1.</title>
        <authorList>
            <consortium name="The Broad Institute Genome Sequencing Platform"/>
            <person name="Ma L.-J."/>
            <person name="Dead R."/>
            <person name="Young S.K."/>
            <person name="Zeng Q."/>
            <person name="Gargeya S."/>
            <person name="Fitzgerald M."/>
            <person name="Haas B."/>
            <person name="Abouelleil A."/>
            <person name="Alvarado L."/>
            <person name="Arachchi H.M."/>
            <person name="Berlin A."/>
            <person name="Brown A."/>
            <person name="Chapman S.B."/>
            <person name="Chen Z."/>
            <person name="Dunbar C."/>
            <person name="Freedman E."/>
            <person name="Gearin G."/>
            <person name="Gellesch M."/>
            <person name="Goldberg J."/>
            <person name="Griggs A."/>
            <person name="Gujja S."/>
            <person name="Heiman D."/>
            <person name="Howarth C."/>
            <person name="Larson L."/>
            <person name="Lui A."/>
            <person name="MacDonald P.J.P."/>
            <person name="Mehta T."/>
            <person name="Montmayeur A."/>
            <person name="Murphy C."/>
            <person name="Neiman D."/>
            <person name="Pearson M."/>
            <person name="Priest M."/>
            <person name="Roberts A."/>
            <person name="Saif S."/>
            <person name="Shea T."/>
            <person name="Shenoy N."/>
            <person name="Sisk P."/>
            <person name="Stolte C."/>
            <person name="Sykes S."/>
            <person name="Yandava C."/>
            <person name="Wortman J."/>
            <person name="Nusbaum C."/>
            <person name="Birren B."/>
        </authorList>
    </citation>
    <scope>NUCLEOTIDE SEQUENCE</scope>
    <source>
        <strain evidence="4">R3-111a-1</strain>
    </source>
</reference>
<feature type="compositionally biased region" description="Basic and acidic residues" evidence="2">
    <location>
        <begin position="309"/>
        <end position="326"/>
    </location>
</feature>
<keyword evidence="3" id="KW-1133">Transmembrane helix</keyword>
<keyword evidence="1" id="KW-0175">Coiled coil</keyword>
<feature type="coiled-coil region" evidence="1">
    <location>
        <begin position="73"/>
        <end position="111"/>
    </location>
</feature>
<feature type="compositionally biased region" description="Basic and acidic residues" evidence="2">
    <location>
        <begin position="1"/>
        <end position="12"/>
    </location>
</feature>
<reference evidence="5" key="4">
    <citation type="journal article" date="2015" name="G3 (Bethesda)">
        <title>Genome sequences of three phytopathogenic species of the Magnaporthaceae family of fungi.</title>
        <authorList>
            <person name="Okagaki L.H."/>
            <person name="Nunes C.C."/>
            <person name="Sailsbery J."/>
            <person name="Clay B."/>
            <person name="Brown D."/>
            <person name="John T."/>
            <person name="Oh Y."/>
            <person name="Young N."/>
            <person name="Fitzgerald M."/>
            <person name="Haas B.J."/>
            <person name="Zeng Q."/>
            <person name="Young S."/>
            <person name="Adiconis X."/>
            <person name="Fan L."/>
            <person name="Levin J.Z."/>
            <person name="Mitchell T.K."/>
            <person name="Okubara P.A."/>
            <person name="Farman M.L."/>
            <person name="Kohn L.M."/>
            <person name="Birren B."/>
            <person name="Ma L.-J."/>
            <person name="Dean R.A."/>
        </authorList>
    </citation>
    <scope>NUCLEOTIDE SEQUENCE</scope>
    <source>
        <strain evidence="5">R3-111a-1</strain>
    </source>
</reference>
<dbReference type="OrthoDB" id="10573568at2759"/>
<reference evidence="4" key="2">
    <citation type="submission" date="2010-07" db="EMBL/GenBank/DDBJ databases">
        <authorList>
            <consortium name="The Broad Institute Genome Sequencing Platform"/>
            <consortium name="Broad Institute Genome Sequencing Center for Infectious Disease"/>
            <person name="Ma L.-J."/>
            <person name="Dead R."/>
            <person name="Young S."/>
            <person name="Zeng Q."/>
            <person name="Koehrsen M."/>
            <person name="Alvarado L."/>
            <person name="Berlin A."/>
            <person name="Chapman S.B."/>
            <person name="Chen Z."/>
            <person name="Freedman E."/>
            <person name="Gellesch M."/>
            <person name="Goldberg J."/>
            <person name="Griggs A."/>
            <person name="Gujja S."/>
            <person name="Heilman E.R."/>
            <person name="Heiman D."/>
            <person name="Hepburn T."/>
            <person name="Howarth C."/>
            <person name="Jen D."/>
            <person name="Larson L."/>
            <person name="Mehta T."/>
            <person name="Neiman D."/>
            <person name="Pearson M."/>
            <person name="Roberts A."/>
            <person name="Saif S."/>
            <person name="Shea T."/>
            <person name="Shenoy N."/>
            <person name="Sisk P."/>
            <person name="Stolte C."/>
            <person name="Sykes S."/>
            <person name="Walk T."/>
            <person name="White J."/>
            <person name="Yandava C."/>
            <person name="Haas B."/>
            <person name="Nusbaum C."/>
            <person name="Birren B."/>
        </authorList>
    </citation>
    <scope>NUCLEOTIDE SEQUENCE</scope>
    <source>
        <strain evidence="4">R3-111a-1</strain>
    </source>
</reference>
<feature type="compositionally biased region" description="Polar residues" evidence="2">
    <location>
        <begin position="245"/>
        <end position="254"/>
    </location>
</feature>
<gene>
    <name evidence="5" type="primary">20342805</name>
    <name evidence="4" type="ORF">GGTG_02347</name>
</gene>
<feature type="compositionally biased region" description="Low complexity" evidence="2">
    <location>
        <begin position="204"/>
        <end position="214"/>
    </location>
</feature>
<accession>J3NM43</accession>
<dbReference type="HOGENOM" id="CLU_735751_0_0_1"/>
<sequence length="376" mass="39115">MEGQDQEARAGSREGILGPLHPNLDPPAIPGRARRTTRLPSGRSGRHLVNDIVPEQRARRGSVERVTAVQRGVADAQASAKAAQATADALAAEASRTKAEAESRVQQANNSTVPETQAAAGIVVAAVGTAILCFIGFWLFMRHKRSRRESQLDTAGGAAQMAEAGESQQRITSEEAKWGIMEAAMDPNASGPASNLSSRDEPQAAPAGGRTAAAAVTATTMPSLIVQSARASSPATATDGGLSTGAITATLPSTRHSEPPVFVGYASSEMPSQGATATRPSTVNPLVVPGAADNQDSASKAPFFQQRLGRMEEGRRRAATRGDIRQSWESGAVSPIACDSAVDVSSLPSASQATKKNRRDSSWPFVTAGKDNERSG</sequence>
<protein>
    <submittedName>
        <fullName evidence="4 5">Uncharacterized protein</fullName>
    </submittedName>
</protein>
<reference evidence="5" key="5">
    <citation type="submission" date="2018-04" db="UniProtKB">
        <authorList>
            <consortium name="EnsemblFungi"/>
        </authorList>
    </citation>
    <scope>IDENTIFICATION</scope>
    <source>
        <strain evidence="5">R3-111a-1</strain>
    </source>
</reference>
<evidence type="ECO:0000313" key="4">
    <source>
        <dbReference type="EMBL" id="EJT82374.1"/>
    </source>
</evidence>
<keyword evidence="3" id="KW-0812">Transmembrane</keyword>
<feature type="region of interest" description="Disordered" evidence="2">
    <location>
        <begin position="151"/>
        <end position="171"/>
    </location>
</feature>
<dbReference type="AlphaFoldDB" id="J3NM43"/>
<dbReference type="GeneID" id="20342805"/>
<feature type="region of interest" description="Disordered" evidence="2">
    <location>
        <begin position="227"/>
        <end position="255"/>
    </location>
</feature>
<dbReference type="EMBL" id="GL385395">
    <property type="protein sequence ID" value="EJT82374.1"/>
    <property type="molecule type" value="Genomic_DNA"/>
</dbReference>
<feature type="region of interest" description="Disordered" evidence="2">
    <location>
        <begin position="185"/>
        <end position="214"/>
    </location>
</feature>
<dbReference type="VEuPathDB" id="FungiDB:GGTG_02347"/>
<feature type="region of interest" description="Disordered" evidence="2">
    <location>
        <begin position="309"/>
        <end position="376"/>
    </location>
</feature>
<organism evidence="4">
    <name type="scientific">Gaeumannomyces tritici (strain R3-111a-1)</name>
    <name type="common">Wheat and barley take-all root rot fungus</name>
    <name type="synonym">Gaeumannomyces graminis var. tritici</name>
    <dbReference type="NCBI Taxonomy" id="644352"/>
    <lineage>
        <taxon>Eukaryota</taxon>
        <taxon>Fungi</taxon>
        <taxon>Dikarya</taxon>
        <taxon>Ascomycota</taxon>
        <taxon>Pezizomycotina</taxon>
        <taxon>Sordariomycetes</taxon>
        <taxon>Sordariomycetidae</taxon>
        <taxon>Magnaporthales</taxon>
        <taxon>Magnaporthaceae</taxon>
        <taxon>Gaeumannomyces</taxon>
    </lineage>
</organism>
<proteinExistence type="predicted"/>
<feature type="transmembrane region" description="Helical" evidence="3">
    <location>
        <begin position="118"/>
        <end position="140"/>
    </location>
</feature>
<evidence type="ECO:0000256" key="1">
    <source>
        <dbReference type="SAM" id="Coils"/>
    </source>
</evidence>
<feature type="compositionally biased region" description="Basic and acidic residues" evidence="2">
    <location>
        <begin position="54"/>
        <end position="63"/>
    </location>
</feature>
<evidence type="ECO:0000256" key="2">
    <source>
        <dbReference type="SAM" id="MobiDB-lite"/>
    </source>
</evidence>
<keyword evidence="6" id="KW-1185">Reference proteome</keyword>
<name>J3NM43_GAET3</name>
<reference evidence="6" key="1">
    <citation type="submission" date="2010-07" db="EMBL/GenBank/DDBJ databases">
        <title>The genome sequence of Gaeumannomyces graminis var. tritici strain R3-111a-1.</title>
        <authorList>
            <consortium name="The Broad Institute Genome Sequencing Platform"/>
            <person name="Ma L.-J."/>
            <person name="Dead R."/>
            <person name="Young S."/>
            <person name="Zeng Q."/>
            <person name="Koehrsen M."/>
            <person name="Alvarado L."/>
            <person name="Berlin A."/>
            <person name="Chapman S.B."/>
            <person name="Chen Z."/>
            <person name="Freedman E."/>
            <person name="Gellesch M."/>
            <person name="Goldberg J."/>
            <person name="Griggs A."/>
            <person name="Gujja S."/>
            <person name="Heilman E.R."/>
            <person name="Heiman D."/>
            <person name="Hepburn T."/>
            <person name="Howarth C."/>
            <person name="Jen D."/>
            <person name="Larson L."/>
            <person name="Mehta T."/>
            <person name="Neiman D."/>
            <person name="Pearson M."/>
            <person name="Roberts A."/>
            <person name="Saif S."/>
            <person name="Shea T."/>
            <person name="Shenoy N."/>
            <person name="Sisk P."/>
            <person name="Stolte C."/>
            <person name="Sykes S."/>
            <person name="Walk T."/>
            <person name="White J."/>
            <person name="Yandava C."/>
            <person name="Haas B."/>
            <person name="Nusbaum C."/>
            <person name="Birren B."/>
        </authorList>
    </citation>
    <scope>NUCLEOTIDE SEQUENCE [LARGE SCALE GENOMIC DNA]</scope>
    <source>
        <strain evidence="6">R3-111a-1</strain>
    </source>
</reference>
<feature type="compositionally biased region" description="Polar residues" evidence="2">
    <location>
        <begin position="227"/>
        <end position="236"/>
    </location>
</feature>
<dbReference type="Proteomes" id="UP000006039">
    <property type="component" value="Unassembled WGS sequence"/>
</dbReference>
<evidence type="ECO:0000313" key="5">
    <source>
        <dbReference type="EnsemblFungi" id="EJT82374"/>
    </source>
</evidence>
<keyword evidence="3" id="KW-0472">Membrane</keyword>
<feature type="region of interest" description="Disordered" evidence="2">
    <location>
        <begin position="1"/>
        <end position="64"/>
    </location>
</feature>
<dbReference type="EnsemblFungi" id="EJT82374">
    <property type="protein sequence ID" value="EJT82374"/>
    <property type="gene ID" value="GGTG_02347"/>
</dbReference>